<evidence type="ECO:0000313" key="2">
    <source>
        <dbReference type="EMBL" id="AGG87318.1"/>
    </source>
</evidence>
<dbReference type="KEGG" id="rhd:R2APBS1_0138"/>
<keyword evidence="1 2" id="KW-0808">Transferase</keyword>
<dbReference type="SUPFAM" id="SSF52540">
    <property type="entry name" value="P-loop containing nucleoside triphosphate hydrolases"/>
    <property type="match status" value="1"/>
</dbReference>
<accession>M4ND05</accession>
<gene>
    <name evidence="2" type="ORF">R2APBS1_0138</name>
</gene>
<dbReference type="Gene3D" id="3.40.50.300">
    <property type="entry name" value="P-loop containing nucleotide triphosphate hydrolases"/>
    <property type="match status" value="1"/>
</dbReference>
<sequence>MTADDISAAESRLRRRARQYLDAGLTDAAQITLEALLERVPDDAPARMELANLLLGRGQLQASTRQLLQIARLPAGNVRLLVQTIRRLYFHGEIVAARSCLDRLERAPDPPAPLLAEQAQLRWMLGEIPAAMALMERASAAGVETPDACYLHAMLSQFTGNIAQARGMLETCLRRWPDFGDAAVALANVRRQTPEANDLGLLRERLRRMPQDSNAAEILASRAGFESALFKELDDLGCPDEAWQALARSNAIMHALHPYDAAGETAVTDAIIHASEALAAKLARPAPPPGDATPIFIVGLPRSGTTLLDRMLSSHSQVVSAGEINDFRRQLRWMTDVPPGGVQGMLTAQRRSVGIDFAELGARYLQQTQWRAQGRRFYIDKLPINIRMVHLISRALPHAPILHMVREPMGVCFSNFKAMLGPASAYSYDMQTLAHYHGQYVRLTNHWHTRMPGAMLDVPYASLVSEPAATLRRVLEHCGLAVEEGCLHPERNMAPVATPSSAQVREPIHQRTLGEWQRYAGPLEPLRLALERAPRQIHGLA</sequence>
<keyword evidence="3" id="KW-1185">Reference proteome</keyword>
<dbReference type="STRING" id="666685.R2APBS1_0138"/>
<dbReference type="Gene3D" id="1.25.40.10">
    <property type="entry name" value="Tetratricopeptide repeat domain"/>
    <property type="match status" value="1"/>
</dbReference>
<name>M4ND05_9GAMM</name>
<dbReference type="PANTHER" id="PTHR12788:SF10">
    <property type="entry name" value="PROTEIN-TYROSINE SULFOTRANSFERASE"/>
    <property type="match status" value="1"/>
</dbReference>
<dbReference type="AlphaFoldDB" id="M4ND05"/>
<dbReference type="InterPro" id="IPR011990">
    <property type="entry name" value="TPR-like_helical_dom_sf"/>
</dbReference>
<dbReference type="GO" id="GO:0008476">
    <property type="term" value="F:protein-tyrosine sulfotransferase activity"/>
    <property type="evidence" value="ECO:0007669"/>
    <property type="project" value="InterPro"/>
</dbReference>
<dbReference type="Pfam" id="PF13469">
    <property type="entry name" value="Sulfotransfer_3"/>
    <property type="match status" value="1"/>
</dbReference>
<evidence type="ECO:0000256" key="1">
    <source>
        <dbReference type="ARBA" id="ARBA00022679"/>
    </source>
</evidence>
<dbReference type="OrthoDB" id="9766687at2"/>
<reference evidence="2 3" key="1">
    <citation type="submission" date="2012-04" db="EMBL/GenBank/DDBJ databases">
        <title>Complete genome of Rhodanobacter sp. 2APBS1.</title>
        <authorList>
            <consortium name="US DOE Joint Genome Institute"/>
            <person name="Huntemann M."/>
            <person name="Wei C.-L."/>
            <person name="Han J."/>
            <person name="Detter J.C."/>
            <person name="Han C."/>
            <person name="Tapia R."/>
            <person name="Munk A.C.C."/>
            <person name="Chen A."/>
            <person name="Krypides N."/>
            <person name="Mavromatis K."/>
            <person name="Markowitz V."/>
            <person name="Szeto E."/>
            <person name="Ivanova N."/>
            <person name="Mikhailova N."/>
            <person name="Ovchinnikova G."/>
            <person name="Pagani I."/>
            <person name="Pati A."/>
            <person name="Goodwin L."/>
            <person name="Peters L."/>
            <person name="Pitluck S."/>
            <person name="Woyke T."/>
            <person name="Prakash O."/>
            <person name="Elkins J."/>
            <person name="Brown S."/>
            <person name="Palumbo A."/>
            <person name="Hemme C."/>
            <person name="Zhou J."/>
            <person name="Watson D."/>
            <person name="Jardine P."/>
            <person name="Kostka J."/>
            <person name="Green S."/>
        </authorList>
    </citation>
    <scope>NUCLEOTIDE SEQUENCE [LARGE SCALE GENOMIC DNA]</scope>
    <source>
        <strain evidence="2 3">2APBS1</strain>
    </source>
</reference>
<evidence type="ECO:0000313" key="3">
    <source>
        <dbReference type="Proteomes" id="UP000011859"/>
    </source>
</evidence>
<dbReference type="eggNOG" id="COG5010">
    <property type="taxonomic scope" value="Bacteria"/>
</dbReference>
<proteinExistence type="predicted"/>
<dbReference type="PANTHER" id="PTHR12788">
    <property type="entry name" value="PROTEIN-TYROSINE SULFOTRANSFERASE 2"/>
    <property type="match status" value="1"/>
</dbReference>
<dbReference type="EMBL" id="CP003470">
    <property type="protein sequence ID" value="AGG87318.1"/>
    <property type="molecule type" value="Genomic_DNA"/>
</dbReference>
<dbReference type="RefSeq" id="WP_015446451.1">
    <property type="nucleotide sequence ID" value="NC_020541.1"/>
</dbReference>
<dbReference type="SUPFAM" id="SSF48452">
    <property type="entry name" value="TPR-like"/>
    <property type="match status" value="1"/>
</dbReference>
<dbReference type="InterPro" id="IPR027417">
    <property type="entry name" value="P-loop_NTPase"/>
</dbReference>
<dbReference type="InterPro" id="IPR026634">
    <property type="entry name" value="TPST-like"/>
</dbReference>
<dbReference type="Proteomes" id="UP000011859">
    <property type="component" value="Chromosome"/>
</dbReference>
<dbReference type="HOGENOM" id="CLU_017034_1_0_6"/>
<organism evidence="2 3">
    <name type="scientific">Rhodanobacter denitrificans</name>
    <dbReference type="NCBI Taxonomy" id="666685"/>
    <lineage>
        <taxon>Bacteria</taxon>
        <taxon>Pseudomonadati</taxon>
        <taxon>Pseudomonadota</taxon>
        <taxon>Gammaproteobacteria</taxon>
        <taxon>Lysobacterales</taxon>
        <taxon>Rhodanobacteraceae</taxon>
        <taxon>Rhodanobacter</taxon>
    </lineage>
</organism>
<protein>
    <submittedName>
        <fullName evidence="2">Sulfotransferase family protein</fullName>
    </submittedName>
</protein>